<accession>A0ABS3ATZ4</accession>
<dbReference type="SUPFAM" id="SSF103501">
    <property type="entry name" value="Respiratory nitrate reductase 1 gamma chain"/>
    <property type="match status" value="1"/>
</dbReference>
<feature type="transmembrane region" description="Helical" evidence="6">
    <location>
        <begin position="350"/>
        <end position="369"/>
    </location>
</feature>
<dbReference type="EMBL" id="JAFITO010000008">
    <property type="protein sequence ID" value="MBN4068238.1"/>
    <property type="molecule type" value="Genomic_DNA"/>
</dbReference>
<keyword evidence="9" id="KW-1185">Reference proteome</keyword>
<feature type="transmembrane region" description="Helical" evidence="6">
    <location>
        <begin position="245"/>
        <end position="263"/>
    </location>
</feature>
<evidence type="ECO:0000256" key="4">
    <source>
        <dbReference type="ARBA" id="ARBA00023004"/>
    </source>
</evidence>
<keyword evidence="6" id="KW-0472">Membrane</keyword>
<evidence type="ECO:0000256" key="1">
    <source>
        <dbReference type="ARBA" id="ARBA00022485"/>
    </source>
</evidence>
<keyword evidence="6" id="KW-1133">Transmembrane helix</keyword>
<dbReference type="InterPro" id="IPR017896">
    <property type="entry name" value="4Fe4S_Fe-S-bd"/>
</dbReference>
<reference evidence="8 9" key="1">
    <citation type="submission" date="2021-02" db="EMBL/GenBank/DDBJ databases">
        <title>Activity-based single-cell genomes from oceanic crustal fluid captures similar information to metagenomic and metatranscriptomic surveys with orders of magnitude less sampling.</title>
        <authorList>
            <person name="D'Angelo T.S."/>
            <person name="Orcutt B.N."/>
        </authorList>
    </citation>
    <scope>NUCLEOTIDE SEQUENCE [LARGE SCALE GENOMIC DNA]</scope>
    <source>
        <strain evidence="8">AH-315-G02</strain>
    </source>
</reference>
<dbReference type="InterPro" id="IPR009051">
    <property type="entry name" value="Helical_ferredxn"/>
</dbReference>
<dbReference type="Pfam" id="PF13183">
    <property type="entry name" value="Fer4_8"/>
    <property type="match status" value="1"/>
</dbReference>
<dbReference type="PROSITE" id="PS00198">
    <property type="entry name" value="4FE4S_FER_1"/>
    <property type="match status" value="1"/>
</dbReference>
<dbReference type="Gene3D" id="1.20.950.20">
    <property type="entry name" value="Transmembrane di-heme cytochromes, Chain C"/>
    <property type="match status" value="1"/>
</dbReference>
<dbReference type="Proteomes" id="UP000717534">
    <property type="component" value="Unassembled WGS sequence"/>
</dbReference>
<dbReference type="Gene3D" id="1.10.1060.10">
    <property type="entry name" value="Alpha-helical ferredoxin"/>
    <property type="match status" value="1"/>
</dbReference>
<protein>
    <submittedName>
        <fullName evidence="8">Quinone-interacting membrane-bound oxidoreductase complex subunit QmoC</fullName>
    </submittedName>
</protein>
<evidence type="ECO:0000256" key="3">
    <source>
        <dbReference type="ARBA" id="ARBA00023002"/>
    </source>
</evidence>
<dbReference type="PANTHER" id="PTHR43255">
    <property type="entry name" value="IRON-SULFUR-BINDING OXIDOREDUCTASE FADF-RELATED-RELATED"/>
    <property type="match status" value="1"/>
</dbReference>
<dbReference type="InterPro" id="IPR051460">
    <property type="entry name" value="HdrC_iron-sulfur_subunit"/>
</dbReference>
<feature type="domain" description="4Fe-4S ferredoxin-type" evidence="7">
    <location>
        <begin position="57"/>
        <end position="88"/>
    </location>
</feature>
<keyword evidence="3" id="KW-0560">Oxidoreductase</keyword>
<sequence length="399" mass="45084">MNVQPDLDFIRFLKTAGGDTMKKCYQCATCSIVCPLSTEEHPFPRQEMIWSGWGMKEKLIGDPNVFLCHQCGDCTTYCPRGAKPSDVLGAIRAYAYTALGWPTGLAKLASTAKGLPMLIAIPAGIIFVLWAISGGMVMPGSEEFAKYGYQRFFGHWDFHWLAKNVAFIDFFMLGAVGLAVVASYKGVTNLWKQMCAREGVNPDFKPSLVQLAQDFVWPAVIEIFQHKRFRECGTNRNREVGHKPLMWAFGGLFIVTLWSMFANDVLGLWVPSFHGPMSVWNPVKILANVSAVAMIVGCGILWMNRSKSEAEGNITPTFYDWFLIWEIMAVAVTGLLAELFRWAGLVAPGYIIYYFHLVTVMMLFMYMPYTKFAHLIYRTTAMTFERYRDSSFVKNPIDE</sequence>
<dbReference type="NCBIfam" id="NF038018">
    <property type="entry name" value="qmoC"/>
    <property type="match status" value="1"/>
</dbReference>
<organism evidence="8 9">
    <name type="scientific">Desulfotalea psychrophila</name>
    <dbReference type="NCBI Taxonomy" id="84980"/>
    <lineage>
        <taxon>Bacteria</taxon>
        <taxon>Pseudomonadati</taxon>
        <taxon>Thermodesulfobacteriota</taxon>
        <taxon>Desulfobulbia</taxon>
        <taxon>Desulfobulbales</taxon>
        <taxon>Desulfocapsaceae</taxon>
        <taxon>Desulfotalea</taxon>
    </lineage>
</organism>
<feature type="transmembrane region" description="Helical" evidence="6">
    <location>
        <begin position="158"/>
        <end position="184"/>
    </location>
</feature>
<keyword evidence="5" id="KW-0411">Iron-sulfur</keyword>
<keyword evidence="1" id="KW-0004">4Fe-4S</keyword>
<keyword evidence="4" id="KW-0408">Iron</keyword>
<dbReference type="InterPro" id="IPR036197">
    <property type="entry name" value="NarG-like_sf"/>
</dbReference>
<evidence type="ECO:0000256" key="5">
    <source>
        <dbReference type="ARBA" id="ARBA00023014"/>
    </source>
</evidence>
<feature type="transmembrane region" description="Helical" evidence="6">
    <location>
        <begin position="117"/>
        <end position="138"/>
    </location>
</feature>
<evidence type="ECO:0000256" key="2">
    <source>
        <dbReference type="ARBA" id="ARBA00022723"/>
    </source>
</evidence>
<evidence type="ECO:0000313" key="8">
    <source>
        <dbReference type="EMBL" id="MBN4068238.1"/>
    </source>
</evidence>
<feature type="transmembrane region" description="Helical" evidence="6">
    <location>
        <begin position="283"/>
        <end position="302"/>
    </location>
</feature>
<dbReference type="PROSITE" id="PS51379">
    <property type="entry name" value="4FE4S_FER_2"/>
    <property type="match status" value="1"/>
</dbReference>
<name>A0ABS3ATZ4_9BACT</name>
<evidence type="ECO:0000256" key="6">
    <source>
        <dbReference type="SAM" id="Phobius"/>
    </source>
</evidence>
<evidence type="ECO:0000313" key="9">
    <source>
        <dbReference type="Proteomes" id="UP000717534"/>
    </source>
</evidence>
<dbReference type="SUPFAM" id="SSF46548">
    <property type="entry name" value="alpha-helical ferredoxin"/>
    <property type="match status" value="1"/>
</dbReference>
<proteinExistence type="predicted"/>
<dbReference type="PANTHER" id="PTHR43255:SF1">
    <property type="entry name" value="IRON-SULFUR-BINDING OXIDOREDUCTASE FADF-RELATED"/>
    <property type="match status" value="1"/>
</dbReference>
<keyword evidence="2" id="KW-0479">Metal-binding</keyword>
<keyword evidence="6" id="KW-0812">Transmembrane</keyword>
<gene>
    <name evidence="8" type="primary">qmoC</name>
    <name evidence="8" type="ORF">JYU06_01755</name>
</gene>
<feature type="transmembrane region" description="Helical" evidence="6">
    <location>
        <begin position="323"/>
        <end position="344"/>
    </location>
</feature>
<comment type="caution">
    <text evidence="8">The sequence shown here is derived from an EMBL/GenBank/DDBJ whole genome shotgun (WGS) entry which is preliminary data.</text>
</comment>
<evidence type="ECO:0000259" key="7">
    <source>
        <dbReference type="PROSITE" id="PS51379"/>
    </source>
</evidence>
<dbReference type="InterPro" id="IPR017900">
    <property type="entry name" value="4Fe4S_Fe_S_CS"/>
</dbReference>